<gene>
    <name evidence="1" type="ORF">K0M31_012513</name>
</gene>
<keyword evidence="2" id="KW-1185">Reference proteome</keyword>
<proteinExistence type="predicted"/>
<organism evidence="1 2">
    <name type="scientific">Melipona bicolor</name>
    <dbReference type="NCBI Taxonomy" id="60889"/>
    <lineage>
        <taxon>Eukaryota</taxon>
        <taxon>Metazoa</taxon>
        <taxon>Ecdysozoa</taxon>
        <taxon>Arthropoda</taxon>
        <taxon>Hexapoda</taxon>
        <taxon>Insecta</taxon>
        <taxon>Pterygota</taxon>
        <taxon>Neoptera</taxon>
        <taxon>Endopterygota</taxon>
        <taxon>Hymenoptera</taxon>
        <taxon>Apocrita</taxon>
        <taxon>Aculeata</taxon>
        <taxon>Apoidea</taxon>
        <taxon>Anthophila</taxon>
        <taxon>Apidae</taxon>
        <taxon>Melipona</taxon>
    </lineage>
</organism>
<evidence type="ECO:0000313" key="2">
    <source>
        <dbReference type="Proteomes" id="UP001177670"/>
    </source>
</evidence>
<accession>A0AA40KHQ7</accession>
<comment type="caution">
    <text evidence="1">The sequence shown here is derived from an EMBL/GenBank/DDBJ whole genome shotgun (WGS) entry which is preliminary data.</text>
</comment>
<reference evidence="1" key="1">
    <citation type="submission" date="2021-10" db="EMBL/GenBank/DDBJ databases">
        <title>Melipona bicolor Genome sequencing and assembly.</title>
        <authorList>
            <person name="Araujo N.S."/>
            <person name="Arias M.C."/>
        </authorList>
    </citation>
    <scope>NUCLEOTIDE SEQUENCE</scope>
    <source>
        <strain evidence="1">USP_2M_L1-L4_2017</strain>
        <tissue evidence="1">Whole body</tissue>
    </source>
</reference>
<name>A0AA40KHQ7_9HYME</name>
<evidence type="ECO:0000313" key="1">
    <source>
        <dbReference type="EMBL" id="KAK1120534.1"/>
    </source>
</evidence>
<sequence length="172" mass="19340">MRQLRGTDSCRECNSMRGSMYATIPRYDGGLNHRRRLTHLRHTQAAPRNNSGPGPEVPHLAGPVRPEESTVSTAFVFDHAHSILYTEPPCANDAYTQAASGSREVAAVPLAATMQPSSLRRRCCQKKSKLAAHSEPDRIETMEQDICERRIMSARRTMARFEMSRVRYAIAR</sequence>
<dbReference type="Proteomes" id="UP001177670">
    <property type="component" value="Unassembled WGS sequence"/>
</dbReference>
<protein>
    <submittedName>
        <fullName evidence="1">Uncharacterized protein</fullName>
    </submittedName>
</protein>
<dbReference type="EMBL" id="JAHYIQ010000031">
    <property type="protein sequence ID" value="KAK1120534.1"/>
    <property type="molecule type" value="Genomic_DNA"/>
</dbReference>
<dbReference type="AlphaFoldDB" id="A0AA40KHQ7"/>